<evidence type="ECO:0000256" key="1">
    <source>
        <dbReference type="ARBA" id="ARBA00023015"/>
    </source>
</evidence>
<accession>A0A7T2YWP9</accession>
<evidence type="ECO:0000313" key="5">
    <source>
        <dbReference type="EMBL" id="QPS83095.1"/>
    </source>
</evidence>
<dbReference type="RefSeq" id="WP_016452345.1">
    <property type="nucleotide sequence ID" value="NZ_CP065748.1"/>
</dbReference>
<dbReference type="GO" id="GO:0043565">
    <property type="term" value="F:sequence-specific DNA binding"/>
    <property type="evidence" value="ECO:0007669"/>
    <property type="project" value="InterPro"/>
</dbReference>
<protein>
    <submittedName>
        <fullName evidence="5">AraC family transcriptional regulator</fullName>
    </submittedName>
</protein>
<dbReference type="SUPFAM" id="SSF46689">
    <property type="entry name" value="Homeodomain-like"/>
    <property type="match status" value="1"/>
</dbReference>
<gene>
    <name evidence="5" type="ORF">I6G47_08480</name>
</gene>
<keyword evidence="6" id="KW-1185">Reference proteome</keyword>
<dbReference type="EMBL" id="CP065748">
    <property type="protein sequence ID" value="QPS83095.1"/>
    <property type="molecule type" value="Genomic_DNA"/>
</dbReference>
<feature type="domain" description="HTH araC/xylS-type" evidence="4">
    <location>
        <begin position="193"/>
        <end position="276"/>
    </location>
</feature>
<keyword evidence="1" id="KW-0805">Transcription regulation</keyword>
<dbReference type="InterPro" id="IPR009057">
    <property type="entry name" value="Homeodomain-like_sf"/>
</dbReference>
<evidence type="ECO:0000313" key="6">
    <source>
        <dbReference type="Proteomes" id="UP000595064"/>
    </source>
</evidence>
<dbReference type="SMART" id="SM00342">
    <property type="entry name" value="HTH_ARAC"/>
    <property type="match status" value="1"/>
</dbReference>
<organism evidence="5 6">
    <name type="scientific">Delftia lacustris</name>
    <dbReference type="NCBI Taxonomy" id="558537"/>
    <lineage>
        <taxon>Bacteria</taxon>
        <taxon>Pseudomonadati</taxon>
        <taxon>Pseudomonadota</taxon>
        <taxon>Betaproteobacteria</taxon>
        <taxon>Burkholderiales</taxon>
        <taxon>Comamonadaceae</taxon>
        <taxon>Delftia</taxon>
    </lineage>
</organism>
<proteinExistence type="predicted"/>
<dbReference type="PROSITE" id="PS01124">
    <property type="entry name" value="HTH_ARAC_FAMILY_2"/>
    <property type="match status" value="1"/>
</dbReference>
<dbReference type="InterPro" id="IPR018060">
    <property type="entry name" value="HTH_AraC"/>
</dbReference>
<keyword evidence="3" id="KW-0804">Transcription</keyword>
<dbReference type="PANTHER" id="PTHR43280">
    <property type="entry name" value="ARAC-FAMILY TRANSCRIPTIONAL REGULATOR"/>
    <property type="match status" value="1"/>
</dbReference>
<dbReference type="GO" id="GO:0003700">
    <property type="term" value="F:DNA-binding transcription factor activity"/>
    <property type="evidence" value="ECO:0007669"/>
    <property type="project" value="InterPro"/>
</dbReference>
<name>A0A7T2YWP9_9BURK</name>
<dbReference type="KEGG" id="dla:I6G47_08480"/>
<dbReference type="Pfam" id="PF12833">
    <property type="entry name" value="HTH_18"/>
    <property type="match status" value="1"/>
</dbReference>
<dbReference type="AlphaFoldDB" id="A0A7T2YWP9"/>
<reference evidence="5 6" key="1">
    <citation type="submission" date="2020-12" db="EMBL/GenBank/DDBJ databases">
        <title>FDA dAtabase for Regulatory Grade micrObial Sequences (FDA-ARGOS): Supporting development and validation of Infectious Disease Dx tests.</title>
        <authorList>
            <person name="Sproer C."/>
            <person name="Gronow S."/>
            <person name="Severitt S."/>
            <person name="Schroder I."/>
            <person name="Tallon L."/>
            <person name="Sadzewicz L."/>
            <person name="Zhao X."/>
            <person name="Boylan J."/>
            <person name="Ott S."/>
            <person name="Bowen H."/>
            <person name="Vavikolanu K."/>
            <person name="Mehta A."/>
            <person name="Aluvathingal J."/>
            <person name="Nadendla S."/>
            <person name="Lowell S."/>
            <person name="Myers T."/>
            <person name="Yan Y."/>
            <person name="Sichtig H."/>
        </authorList>
    </citation>
    <scope>NUCLEOTIDE SEQUENCE [LARGE SCALE GENOMIC DNA]</scope>
    <source>
        <strain evidence="5 6">FDAARGOS_890</strain>
    </source>
</reference>
<evidence type="ECO:0000259" key="4">
    <source>
        <dbReference type="PROSITE" id="PS01124"/>
    </source>
</evidence>
<dbReference type="Proteomes" id="UP000595064">
    <property type="component" value="Chromosome"/>
</dbReference>
<evidence type="ECO:0000256" key="2">
    <source>
        <dbReference type="ARBA" id="ARBA00023125"/>
    </source>
</evidence>
<keyword evidence="2" id="KW-0238">DNA-binding</keyword>
<dbReference type="Gene3D" id="1.10.10.60">
    <property type="entry name" value="Homeodomain-like"/>
    <property type="match status" value="1"/>
</dbReference>
<evidence type="ECO:0000256" key="3">
    <source>
        <dbReference type="ARBA" id="ARBA00023163"/>
    </source>
</evidence>
<dbReference type="PANTHER" id="PTHR43280:SF32">
    <property type="entry name" value="TRANSCRIPTIONAL REGULATORY PROTEIN"/>
    <property type="match status" value="1"/>
</dbReference>
<sequence length="279" mass="32349">MKTIHQLLDTGAEGVSIGRTEFNCETVRPIPLAYVVVLICQQGSAEWDVNFHPYRMEKGDFFVFAEDTVALFKGSSDDFSCNYYLVSRSIAAEIADGLPTSLFIYLSRSPFFRQDRNFLTYQIAWEQQAEEIQKHCTVHKRAMIVNHFRNFFLCICERVGDFGVVESSDFSRPEAICWGFWELVLKNHKCQRSVEFYADRLHVTSYYLSQLTKRFFGDSPKALIDRQVVLEIKKQLAQRGKSIQKIAEDLRFSDASYLAKYFKRHAGVGMTDYRSRIKS</sequence>